<gene>
    <name evidence="4" type="ORF">A130_18260</name>
</gene>
<dbReference type="SUPFAM" id="SSF81901">
    <property type="entry name" value="HCP-like"/>
    <property type="match status" value="1"/>
</dbReference>
<organism evidence="4 5">
    <name type="scientific">Vibrio genomosp. F6 str. FF-238</name>
    <dbReference type="NCBI Taxonomy" id="1191298"/>
    <lineage>
        <taxon>Bacteria</taxon>
        <taxon>Pseudomonadati</taxon>
        <taxon>Pseudomonadota</taxon>
        <taxon>Gammaproteobacteria</taxon>
        <taxon>Vibrionales</taxon>
        <taxon>Vibrionaceae</taxon>
        <taxon>Vibrio</taxon>
    </lineage>
</organism>
<evidence type="ECO:0000313" key="4">
    <source>
        <dbReference type="EMBL" id="OEE74083.1"/>
    </source>
</evidence>
<dbReference type="Gene3D" id="1.25.40.10">
    <property type="entry name" value="Tetratricopeptide repeat domain"/>
    <property type="match status" value="1"/>
</dbReference>
<keyword evidence="1" id="KW-0677">Repeat</keyword>
<evidence type="ECO:0000256" key="1">
    <source>
        <dbReference type="ARBA" id="ARBA00022737"/>
    </source>
</evidence>
<protein>
    <submittedName>
        <fullName evidence="4">Type IV pilus biogenesis/stability protein PilW</fullName>
    </submittedName>
</protein>
<dbReference type="InterPro" id="IPR019734">
    <property type="entry name" value="TPR_rpt"/>
</dbReference>
<name>A0A1E5CVP6_9VIBR</name>
<evidence type="ECO:0000256" key="3">
    <source>
        <dbReference type="PROSITE-ProRule" id="PRU00339"/>
    </source>
</evidence>
<comment type="caution">
    <text evidence="4">The sequence shown here is derived from an EMBL/GenBank/DDBJ whole genome shotgun (WGS) entry which is preliminary data.</text>
</comment>
<dbReference type="PANTHER" id="PTHR45586">
    <property type="entry name" value="TPR REPEAT-CONTAINING PROTEIN PA4667"/>
    <property type="match status" value="1"/>
</dbReference>
<dbReference type="InterPro" id="IPR013360">
    <property type="entry name" value="Pilus_4_PilW"/>
</dbReference>
<dbReference type="InterPro" id="IPR051012">
    <property type="entry name" value="CellSynth/LPSAsmb/PSIAsmb"/>
</dbReference>
<feature type="repeat" description="TPR" evidence="3">
    <location>
        <begin position="143"/>
        <end position="176"/>
    </location>
</feature>
<reference evidence="4 5" key="1">
    <citation type="journal article" date="2012" name="Science">
        <title>Ecological populations of bacteria act as socially cohesive units of antibiotic production and resistance.</title>
        <authorList>
            <person name="Cordero O.X."/>
            <person name="Wildschutte H."/>
            <person name="Kirkup B."/>
            <person name="Proehl S."/>
            <person name="Ngo L."/>
            <person name="Hussain F."/>
            <person name="Le Roux F."/>
            <person name="Mincer T."/>
            <person name="Polz M.F."/>
        </authorList>
    </citation>
    <scope>NUCLEOTIDE SEQUENCE [LARGE SCALE GENOMIC DNA]</scope>
    <source>
        <strain evidence="4 5">FF-238</strain>
    </source>
</reference>
<dbReference type="PROSITE" id="PS50005">
    <property type="entry name" value="TPR"/>
    <property type="match status" value="1"/>
</dbReference>
<evidence type="ECO:0000256" key="2">
    <source>
        <dbReference type="ARBA" id="ARBA00022803"/>
    </source>
</evidence>
<dbReference type="RefSeq" id="WP_017052283.1">
    <property type="nucleotide sequence ID" value="NZ_AJYW02000205.1"/>
</dbReference>
<sequence>MKTVSYKVSLLATTALVLSGCVTVTDGEPQTASDPIAMAESRISLGLGYLENRNMVKARENLELAVRHSPNYYRSHLSMAHYYEVVSEYNKARASYEVALRHDSRNGNVLNNYGTFLCKQGEFVQADRYFNKAIQQPYYYLVSASYENAGFCALKAQHIEKATAYFQRALAHDPNRVRSTLQLANLEVTNAQYNDARLRLLRFHKRYGYQITSLQILIRLESLTGNTVLEKKYREQLTKMQG</sequence>
<keyword evidence="5" id="KW-1185">Reference proteome</keyword>
<dbReference type="PANTHER" id="PTHR45586:SF1">
    <property type="entry name" value="LIPOPOLYSACCHARIDE ASSEMBLY PROTEIN B"/>
    <property type="match status" value="1"/>
</dbReference>
<proteinExistence type="predicted"/>
<dbReference type="Proteomes" id="UP000094165">
    <property type="component" value="Unassembled WGS sequence"/>
</dbReference>
<dbReference type="SMART" id="SM00028">
    <property type="entry name" value="TPR"/>
    <property type="match status" value="4"/>
</dbReference>
<dbReference type="InterPro" id="IPR011990">
    <property type="entry name" value="TPR-like_helical_dom_sf"/>
</dbReference>
<dbReference type="PROSITE" id="PS51257">
    <property type="entry name" value="PROKAR_LIPOPROTEIN"/>
    <property type="match status" value="1"/>
</dbReference>
<accession>A0A1E5CVP6</accession>
<dbReference type="AlphaFoldDB" id="A0A1E5CVP6"/>
<dbReference type="NCBIfam" id="TIGR02521">
    <property type="entry name" value="type_IV_pilW"/>
    <property type="match status" value="1"/>
</dbReference>
<dbReference type="EMBL" id="AJYW02000205">
    <property type="protein sequence ID" value="OEE74083.1"/>
    <property type="molecule type" value="Genomic_DNA"/>
</dbReference>
<evidence type="ECO:0000313" key="5">
    <source>
        <dbReference type="Proteomes" id="UP000094165"/>
    </source>
</evidence>
<keyword evidence="2 3" id="KW-0802">TPR repeat</keyword>